<evidence type="ECO:0000256" key="15">
    <source>
        <dbReference type="ARBA" id="ARBA00023306"/>
    </source>
</evidence>
<dbReference type="Gene3D" id="3.40.50.300">
    <property type="entry name" value="P-loop containing nucleotide triphosphate hydrolases"/>
    <property type="match status" value="2"/>
</dbReference>
<evidence type="ECO:0000256" key="2">
    <source>
        <dbReference type="ARBA" id="ARBA00004123"/>
    </source>
</evidence>
<dbReference type="Pfam" id="PF13307">
    <property type="entry name" value="Helicase_C_2"/>
    <property type="match status" value="1"/>
</dbReference>
<keyword evidence="12" id="KW-0411">Iron-sulfur</keyword>
<organism evidence="23 24">
    <name type="scientific">Anncaliia algerae PRA339</name>
    <dbReference type="NCBI Taxonomy" id="1288291"/>
    <lineage>
        <taxon>Eukaryota</taxon>
        <taxon>Fungi</taxon>
        <taxon>Fungi incertae sedis</taxon>
        <taxon>Microsporidia</taxon>
        <taxon>Tubulinosematoidea</taxon>
        <taxon>Tubulinosematidae</taxon>
        <taxon>Anncaliia</taxon>
    </lineage>
</organism>
<keyword evidence="8" id="KW-0378">Hydrolase</keyword>
<keyword evidence="9" id="KW-0347">Helicase</keyword>
<evidence type="ECO:0000256" key="6">
    <source>
        <dbReference type="ARBA" id="ARBA00022723"/>
    </source>
</evidence>
<accession>A0A059EZA5</accession>
<dbReference type="GO" id="GO:0034085">
    <property type="term" value="P:establishment of sister chromatid cohesion"/>
    <property type="evidence" value="ECO:0007669"/>
    <property type="project" value="TreeGrafter"/>
</dbReference>
<reference evidence="23 24" key="2">
    <citation type="submission" date="2014-03" db="EMBL/GenBank/DDBJ databases">
        <title>The Genome Sequence of Anncaliia algerae insect isolate PRA339.</title>
        <authorList>
            <consortium name="The Broad Institute Genome Sequencing Platform"/>
            <consortium name="The Broad Institute Genome Sequencing Center for Infectious Disease"/>
            <person name="Cuomo C."/>
            <person name="Becnel J."/>
            <person name="Sanscrainte N."/>
            <person name="Walker B."/>
            <person name="Young S.K."/>
            <person name="Zeng Q."/>
            <person name="Gargeya S."/>
            <person name="Fitzgerald M."/>
            <person name="Haas B."/>
            <person name="Abouelleil A."/>
            <person name="Alvarado L."/>
            <person name="Arachchi H.M."/>
            <person name="Berlin A.M."/>
            <person name="Chapman S.B."/>
            <person name="Dewar J."/>
            <person name="Goldberg J."/>
            <person name="Griggs A."/>
            <person name="Gujja S."/>
            <person name="Hansen M."/>
            <person name="Howarth C."/>
            <person name="Imamovic A."/>
            <person name="Larimer J."/>
            <person name="McCowan C."/>
            <person name="Murphy C."/>
            <person name="Neiman D."/>
            <person name="Pearson M."/>
            <person name="Priest M."/>
            <person name="Roberts A."/>
            <person name="Saif S."/>
            <person name="Shea T."/>
            <person name="Sisk P."/>
            <person name="Sykes S."/>
            <person name="Wortman J."/>
            <person name="Nusbaum C."/>
            <person name="Birren B."/>
        </authorList>
    </citation>
    <scope>NUCLEOTIDE SEQUENCE [LARGE SCALE GENOMIC DNA]</scope>
    <source>
        <strain evidence="23 24">PRA339</strain>
    </source>
</reference>
<evidence type="ECO:0000256" key="5">
    <source>
        <dbReference type="ARBA" id="ARBA00017386"/>
    </source>
</evidence>
<feature type="domain" description="Helicase ATP-binding" evidence="22">
    <location>
        <begin position="2"/>
        <end position="272"/>
    </location>
</feature>
<evidence type="ECO:0000256" key="10">
    <source>
        <dbReference type="ARBA" id="ARBA00022840"/>
    </source>
</evidence>
<dbReference type="PANTHER" id="PTHR11472">
    <property type="entry name" value="DNA REPAIR DEAD HELICASE RAD3/XP-D SUBFAMILY MEMBER"/>
    <property type="match status" value="1"/>
</dbReference>
<evidence type="ECO:0000256" key="20">
    <source>
        <dbReference type="ARBA" id="ARBA00045702"/>
    </source>
</evidence>
<evidence type="ECO:0000256" key="12">
    <source>
        <dbReference type="ARBA" id="ARBA00023014"/>
    </source>
</evidence>
<evidence type="ECO:0000256" key="3">
    <source>
        <dbReference type="ARBA" id="ARBA00008435"/>
    </source>
</evidence>
<dbReference type="SMART" id="SM00488">
    <property type="entry name" value="DEXDc2"/>
    <property type="match status" value="1"/>
</dbReference>
<gene>
    <name evidence="23" type="ORF">H312_02404</name>
</gene>
<evidence type="ECO:0000256" key="18">
    <source>
        <dbReference type="ARBA" id="ARBA00044998"/>
    </source>
</evidence>
<evidence type="ECO:0000256" key="7">
    <source>
        <dbReference type="ARBA" id="ARBA00022741"/>
    </source>
</evidence>
<dbReference type="EMBL" id="KK365196">
    <property type="protein sequence ID" value="KCZ80197.1"/>
    <property type="molecule type" value="Genomic_DNA"/>
</dbReference>
<dbReference type="GO" id="GO:0005634">
    <property type="term" value="C:nucleus"/>
    <property type="evidence" value="ECO:0007669"/>
    <property type="project" value="UniProtKB-SubCell"/>
</dbReference>
<dbReference type="EC" id="5.6.2.3" evidence="17"/>
<comment type="cofactor">
    <cofactor evidence="1">
        <name>[4Fe-4S] cluster</name>
        <dbReference type="ChEBI" id="CHEBI:49883"/>
    </cofactor>
</comment>
<dbReference type="GO" id="GO:0051536">
    <property type="term" value="F:iron-sulfur cluster binding"/>
    <property type="evidence" value="ECO:0007669"/>
    <property type="project" value="UniProtKB-KW"/>
</dbReference>
<comment type="similarity">
    <text evidence="3">Belongs to the DEAD box helicase family. DEAH subfamily. DDX11/CHL1 sub-subfamily.</text>
</comment>
<keyword evidence="13" id="KW-0413">Isomerase</keyword>
<dbReference type="PROSITE" id="PS00690">
    <property type="entry name" value="DEAH_ATP_HELICASE"/>
    <property type="match status" value="1"/>
</dbReference>
<dbReference type="OrthoDB" id="267079at2759"/>
<comment type="function">
    <text evidence="20">ATP-dependent DNA helicase important for chromosome transmission and normal cell cycle progression in G(2)/M. May have a role in changing DNA topology to allow the loading of proteins involved in maintaining sister chromatid cohesion in the vicinity of the centromeres. Has a specific role in chromosome segregation during meiosis II.</text>
</comment>
<dbReference type="SMART" id="SM00491">
    <property type="entry name" value="HELICc2"/>
    <property type="match status" value="1"/>
</dbReference>
<evidence type="ECO:0000256" key="1">
    <source>
        <dbReference type="ARBA" id="ARBA00001966"/>
    </source>
</evidence>
<evidence type="ECO:0000256" key="13">
    <source>
        <dbReference type="ARBA" id="ARBA00023235"/>
    </source>
</evidence>
<proteinExistence type="inferred from homology"/>
<dbReference type="InterPro" id="IPR013020">
    <property type="entry name" value="Rad3/Chl1-like"/>
</dbReference>
<dbReference type="AlphaFoldDB" id="A0A059EZA5"/>
<dbReference type="InterPro" id="IPR006554">
    <property type="entry name" value="Helicase-like_DEXD_c2"/>
</dbReference>
<evidence type="ECO:0000256" key="16">
    <source>
        <dbReference type="ARBA" id="ARBA00029709"/>
    </source>
</evidence>
<comment type="catalytic activity">
    <reaction evidence="21">
        <text>ATP + H2O = ADP + phosphate + H(+)</text>
        <dbReference type="Rhea" id="RHEA:13065"/>
        <dbReference type="ChEBI" id="CHEBI:15377"/>
        <dbReference type="ChEBI" id="CHEBI:15378"/>
        <dbReference type="ChEBI" id="CHEBI:30616"/>
        <dbReference type="ChEBI" id="CHEBI:43474"/>
        <dbReference type="ChEBI" id="CHEBI:456216"/>
        <dbReference type="EC" id="5.6.2.3"/>
    </reaction>
</comment>
<evidence type="ECO:0000256" key="19">
    <source>
        <dbReference type="ARBA" id="ARBA00045008"/>
    </source>
</evidence>
<keyword evidence="24" id="KW-1185">Reference proteome</keyword>
<dbReference type="NCBIfam" id="TIGR00604">
    <property type="entry name" value="rad3"/>
    <property type="match status" value="1"/>
</dbReference>
<evidence type="ECO:0000256" key="4">
    <source>
        <dbReference type="ARBA" id="ARBA00016387"/>
    </source>
</evidence>
<keyword evidence="7" id="KW-0547">Nucleotide-binding</keyword>
<evidence type="ECO:0000256" key="8">
    <source>
        <dbReference type="ARBA" id="ARBA00022801"/>
    </source>
</evidence>
<evidence type="ECO:0000256" key="17">
    <source>
        <dbReference type="ARBA" id="ARBA00044969"/>
    </source>
</evidence>
<evidence type="ECO:0000313" key="24">
    <source>
        <dbReference type="Proteomes" id="UP000030655"/>
    </source>
</evidence>
<dbReference type="SUPFAM" id="SSF52540">
    <property type="entry name" value="P-loop containing nucleoside triphosphate hydrolases"/>
    <property type="match status" value="1"/>
</dbReference>
<keyword evidence="14" id="KW-0539">Nucleus</keyword>
<dbReference type="GO" id="GO:0003677">
    <property type="term" value="F:DNA binding"/>
    <property type="evidence" value="ECO:0007669"/>
    <property type="project" value="InterPro"/>
</dbReference>
<keyword evidence="15" id="KW-0131">Cell cycle</keyword>
<sequence>MKFPIPNNLEKLYPTQEQFIKDCVSLIKKGGVGVFSSPTGTGKTISLLSSILMFSNKVYYTSRTYSQLNQSINELKKFKNTVHSNEGILLGSRGIYCCNKSINKNELEKINDLCNNLLKNNACSFYNITEFRDLVGIYSIEDILKEKGCPYFLAKSQNKRITFLPYQLVLSKQSRLSYNIDLKDSIIIIDEAHNLLETVVNINTVVIHEFMVKKLINLLFKKKESSFRNLIISVLRRFVSFFNEKSNRESEFNKREKSENKGNIISQFKKASMVTTKDTLGVKETCLQVNEFSLLLGLENYNFFTLEDEAKEFATELEERTDFYKAIAFLILLTYSDEGGRVFISEKSVRFVPLDPKIYFEEVKDAKALILAGGTMESKDVYTRIFGEVSYFSYDSVCKNLKMFLVSKTMNNSEIVLNLDNRNIFVKDICLMITELIKECQRGNVVIFVPSYSFLTLIKSIGLNTTRDIFWDDKIFFTSRNSILVSVMGGKLSEGINFSDDLCRLLIIIGVPYPTLSIELREKEKYFSNEYSTMQAMRNVNQTIGRAIRHKDDYAAVVLIDARYKFLKKHFSDWLKEFVNECEFYDLKKHLNGFYSKLLNTA</sequence>
<comment type="subcellular location">
    <subcellularLocation>
        <location evidence="2">Nucleus</location>
    </subcellularLocation>
</comment>
<dbReference type="GO" id="GO:0005524">
    <property type="term" value="F:ATP binding"/>
    <property type="evidence" value="ECO:0007669"/>
    <property type="project" value="UniProtKB-KW"/>
</dbReference>
<dbReference type="InterPro" id="IPR002464">
    <property type="entry name" value="DNA/RNA_helicase_DEAH_CS"/>
</dbReference>
<dbReference type="InterPro" id="IPR014013">
    <property type="entry name" value="Helic_SF1/SF2_ATP-bd_DinG/Rad3"/>
</dbReference>
<dbReference type="InterPro" id="IPR006555">
    <property type="entry name" value="ATP-dep_Helicase_C"/>
</dbReference>
<keyword evidence="6" id="KW-0479">Metal-binding</keyword>
<dbReference type="GO" id="GO:0046872">
    <property type="term" value="F:metal ion binding"/>
    <property type="evidence" value="ECO:0007669"/>
    <property type="project" value="UniProtKB-KW"/>
</dbReference>
<dbReference type="GO" id="GO:0043139">
    <property type="term" value="F:5'-3' DNA helicase activity"/>
    <property type="evidence" value="ECO:0007669"/>
    <property type="project" value="UniProtKB-EC"/>
</dbReference>
<dbReference type="Proteomes" id="UP000030655">
    <property type="component" value="Unassembled WGS sequence"/>
</dbReference>
<dbReference type="InterPro" id="IPR045028">
    <property type="entry name" value="DinG/Rad3-like"/>
</dbReference>
<dbReference type="GO" id="GO:0016818">
    <property type="term" value="F:hydrolase activity, acting on acid anhydrides, in phosphorus-containing anhydrides"/>
    <property type="evidence" value="ECO:0007669"/>
    <property type="project" value="InterPro"/>
</dbReference>
<evidence type="ECO:0000259" key="22">
    <source>
        <dbReference type="PROSITE" id="PS51193"/>
    </source>
</evidence>
<evidence type="ECO:0000313" key="23">
    <source>
        <dbReference type="EMBL" id="KCZ80197.1"/>
    </source>
</evidence>
<reference evidence="24" key="1">
    <citation type="submission" date="2013-02" db="EMBL/GenBank/DDBJ databases">
        <authorList>
            <consortium name="The Broad Institute Genome Sequencing Platform"/>
            <person name="Cuomo C."/>
            <person name="Becnel J."/>
            <person name="Sanscrainte N."/>
            <person name="Walker B."/>
            <person name="Young S.K."/>
            <person name="Zeng Q."/>
            <person name="Gargeya S."/>
            <person name="Fitzgerald M."/>
            <person name="Haas B."/>
            <person name="Abouelleil A."/>
            <person name="Alvarado L."/>
            <person name="Arachchi H.M."/>
            <person name="Berlin A.M."/>
            <person name="Chapman S.B."/>
            <person name="Dewar J."/>
            <person name="Goldberg J."/>
            <person name="Griggs A."/>
            <person name="Gujja S."/>
            <person name="Hansen M."/>
            <person name="Howarth C."/>
            <person name="Imamovic A."/>
            <person name="Larimer J."/>
            <person name="McCowan C."/>
            <person name="Murphy C."/>
            <person name="Neiman D."/>
            <person name="Pearson M."/>
            <person name="Priest M."/>
            <person name="Roberts A."/>
            <person name="Saif S."/>
            <person name="Shea T."/>
            <person name="Sisk P."/>
            <person name="Sykes S."/>
            <person name="Wortman J."/>
            <person name="Nusbaum C."/>
            <person name="Birren B."/>
        </authorList>
    </citation>
    <scope>NUCLEOTIDE SEQUENCE [LARGE SCALE GENOMIC DNA]</scope>
    <source>
        <strain evidence="24">PRA339</strain>
    </source>
</reference>
<evidence type="ECO:0000256" key="21">
    <source>
        <dbReference type="ARBA" id="ARBA00048954"/>
    </source>
</evidence>
<dbReference type="InterPro" id="IPR027417">
    <property type="entry name" value="P-loop_NTPase"/>
</dbReference>
<dbReference type="GO" id="GO:0006974">
    <property type="term" value="P:DNA damage response"/>
    <property type="evidence" value="ECO:0007669"/>
    <property type="project" value="UniProtKB-ARBA"/>
</dbReference>
<dbReference type="PANTHER" id="PTHR11472:SF41">
    <property type="entry name" value="ATP-DEPENDENT DNA HELICASE DDX11-RELATED"/>
    <property type="match status" value="1"/>
</dbReference>
<dbReference type="Pfam" id="PF06733">
    <property type="entry name" value="DEAD_2"/>
    <property type="match status" value="1"/>
</dbReference>
<dbReference type="VEuPathDB" id="MicrosporidiaDB:H312_02404"/>
<dbReference type="STRING" id="1288291.A0A059EZA5"/>
<dbReference type="PROSITE" id="PS51193">
    <property type="entry name" value="HELICASE_ATP_BIND_2"/>
    <property type="match status" value="1"/>
</dbReference>
<keyword evidence="11" id="KW-0408">Iron</keyword>
<evidence type="ECO:0000256" key="11">
    <source>
        <dbReference type="ARBA" id="ARBA00023004"/>
    </source>
</evidence>
<name>A0A059EZA5_9MICR</name>
<protein>
    <recommendedName>
        <fullName evidence="5">ATP-dependent DNA helicase CHL1</fullName>
        <ecNumber evidence="17">5.6.2.3</ecNumber>
    </recommendedName>
    <alternativeName>
        <fullName evidence="4">ATP-dependent DNA helicase chl1</fullName>
    </alternativeName>
    <alternativeName>
        <fullName evidence="16">Chromosome loss protein 1</fullName>
    </alternativeName>
    <alternativeName>
        <fullName evidence="18 19">DNA 5'-3' helicase CHL1</fullName>
    </alternativeName>
</protein>
<dbReference type="GO" id="GO:0006139">
    <property type="term" value="P:nucleobase-containing compound metabolic process"/>
    <property type="evidence" value="ECO:0007669"/>
    <property type="project" value="InterPro"/>
</dbReference>
<evidence type="ECO:0000256" key="9">
    <source>
        <dbReference type="ARBA" id="ARBA00022806"/>
    </source>
</evidence>
<keyword evidence="10" id="KW-0067">ATP-binding</keyword>
<evidence type="ECO:0000256" key="14">
    <source>
        <dbReference type="ARBA" id="ARBA00023242"/>
    </source>
</evidence>
<dbReference type="HOGENOM" id="CLU_006515_2_1_1"/>
<dbReference type="InterPro" id="IPR010614">
    <property type="entry name" value="RAD3-like_helicase_DEAD"/>
</dbReference>